<dbReference type="Pfam" id="PF21405">
    <property type="entry name" value="AMG1_II"/>
    <property type="match status" value="1"/>
</dbReference>
<dbReference type="Gene3D" id="3.30.310.50">
    <property type="entry name" value="Alpha-D-phosphohexomutase, C-terminal domain"/>
    <property type="match status" value="1"/>
</dbReference>
<comment type="pathway">
    <text evidence="2 14">Nucleotide-sugar biosynthesis; UDP-N-acetyl-alpha-D-glucosamine biosynthesis; N-acetyl-alpha-D-glucosamine 1-phosphate from alpha-D-glucosamine 6-phosphate (route I): step 2/2.</text>
</comment>
<dbReference type="AlphaFoldDB" id="A0A2T0FNR4"/>
<dbReference type="PANTHER" id="PTHR45955">
    <property type="entry name" value="PHOSPHOACETYLGLUCOSAMINE MUTASE"/>
    <property type="match status" value="1"/>
</dbReference>
<evidence type="ECO:0000256" key="4">
    <source>
        <dbReference type="ARBA" id="ARBA00012731"/>
    </source>
</evidence>
<evidence type="ECO:0000256" key="16">
    <source>
        <dbReference type="PIRSR" id="PIRSR016408-2"/>
    </source>
</evidence>
<keyword evidence="10" id="KW-0961">Cell wall biogenesis/degradation</keyword>
<dbReference type="GO" id="GO:0000287">
    <property type="term" value="F:magnesium ion binding"/>
    <property type="evidence" value="ECO:0007669"/>
    <property type="project" value="InterPro"/>
</dbReference>
<evidence type="ECO:0000256" key="1">
    <source>
        <dbReference type="ARBA" id="ARBA00000558"/>
    </source>
</evidence>
<feature type="domain" description="Phosphoacetylglucosamine mutase AMG1" evidence="21">
    <location>
        <begin position="173"/>
        <end position="279"/>
    </location>
</feature>
<feature type="domain" description="Alpha-D-phosphohexomutase alpha/beta/alpha" evidence="19">
    <location>
        <begin position="46"/>
        <end position="88"/>
    </location>
</feature>
<keyword evidence="5" id="KW-0597">Phosphoprotein</keyword>
<evidence type="ECO:0000256" key="7">
    <source>
        <dbReference type="ARBA" id="ARBA00022842"/>
    </source>
</evidence>
<keyword evidence="9" id="KW-0119">Carbohydrate metabolism</keyword>
<dbReference type="PANTHER" id="PTHR45955:SF1">
    <property type="entry name" value="PHOSPHOACETYLGLUCOSAMINE MUTASE"/>
    <property type="match status" value="1"/>
</dbReference>
<evidence type="ECO:0000256" key="13">
    <source>
        <dbReference type="ARBA" id="ARBA00059527"/>
    </source>
</evidence>
<evidence type="ECO:0000259" key="20">
    <source>
        <dbReference type="Pfam" id="PF21404"/>
    </source>
</evidence>
<proteinExistence type="inferred from homology"/>
<feature type="binding site" evidence="16">
    <location>
        <position position="500"/>
    </location>
    <ligand>
        <name>substrate</name>
    </ligand>
</feature>
<keyword evidence="8 14" id="KW-0413">Isomerase</keyword>
<feature type="binding site" evidence="17">
    <location>
        <position position="272"/>
    </location>
    <ligand>
        <name>Mg(2+)</name>
        <dbReference type="ChEBI" id="CHEBI:18420"/>
    </ligand>
</feature>
<dbReference type="InterPro" id="IPR005843">
    <property type="entry name" value="A-D-PHexomutase_C"/>
</dbReference>
<feature type="binding site" evidence="16">
    <location>
        <begin position="366"/>
        <end position="368"/>
    </location>
    <ligand>
        <name>substrate</name>
    </ligand>
</feature>
<reference evidence="22 23" key="1">
    <citation type="submission" date="2017-04" db="EMBL/GenBank/DDBJ databases">
        <title>Genome sequencing of [Candida] sorbophila.</title>
        <authorList>
            <person name="Ahn J.O."/>
        </authorList>
    </citation>
    <scope>NUCLEOTIDE SEQUENCE [LARGE SCALE GENOMIC DNA]</scope>
    <source>
        <strain evidence="22 23">DS02</strain>
    </source>
</reference>
<dbReference type="OrthoDB" id="1928at2759"/>
<dbReference type="GO" id="GO:0071555">
    <property type="term" value="P:cell wall organization"/>
    <property type="evidence" value="ECO:0007669"/>
    <property type="project" value="UniProtKB-KW"/>
</dbReference>
<dbReference type="GO" id="GO:0004610">
    <property type="term" value="F:phosphoacetylglucosamine mutase activity"/>
    <property type="evidence" value="ECO:0007669"/>
    <property type="project" value="UniProtKB-UniRule"/>
</dbReference>
<comment type="function">
    <text evidence="13 14">Catalyzes the conversion of GlcNAc-6-P into GlcNAc-1-P during the synthesis of uridine diphosphate/UDP-GlcNAc, which is a biosynthetic precursor of chitin and also supplies the amino sugars for N-linked oligosaccharides of glycoproteins.</text>
</comment>
<dbReference type="FunFam" id="3.40.120.10:FF:000023">
    <property type="entry name" value="Phosphoacetylglucosamine mutase"/>
    <property type="match status" value="1"/>
</dbReference>
<dbReference type="PROSITE" id="PS00710">
    <property type="entry name" value="PGM_PMM"/>
    <property type="match status" value="1"/>
</dbReference>
<keyword evidence="7 14" id="KW-0460">Magnesium</keyword>
<dbReference type="GO" id="GO:0005975">
    <property type="term" value="P:carbohydrate metabolic process"/>
    <property type="evidence" value="ECO:0007669"/>
    <property type="project" value="InterPro"/>
</dbReference>
<feature type="binding site" description="via phosphate group" evidence="17">
    <location>
        <position position="54"/>
    </location>
    <ligand>
        <name>Mg(2+)</name>
        <dbReference type="ChEBI" id="CHEBI:18420"/>
    </ligand>
</feature>
<dbReference type="Proteomes" id="UP000238350">
    <property type="component" value="Unassembled WGS sequence"/>
</dbReference>
<dbReference type="Gene3D" id="3.40.120.10">
    <property type="entry name" value="Alpha-D-Glucose-1,6-Bisphosphate, subunit A, domain 3"/>
    <property type="match status" value="2"/>
</dbReference>
<dbReference type="FunFam" id="3.30.310.50:FF:000003">
    <property type="entry name" value="Phosphoacetylglucosamine mutase"/>
    <property type="match status" value="1"/>
</dbReference>
<evidence type="ECO:0000256" key="6">
    <source>
        <dbReference type="ARBA" id="ARBA00022723"/>
    </source>
</evidence>
<dbReference type="InterPro" id="IPR049023">
    <property type="entry name" value="AMG1_II"/>
</dbReference>
<accession>A0A2T0FNR4</accession>
<comment type="catalytic activity">
    <reaction evidence="1 14">
        <text>N-acetyl-alpha-D-glucosamine 1-phosphate = N-acetyl-D-glucosamine 6-phosphate</text>
        <dbReference type="Rhea" id="RHEA:23804"/>
        <dbReference type="ChEBI" id="CHEBI:57513"/>
        <dbReference type="ChEBI" id="CHEBI:57776"/>
        <dbReference type="EC" id="5.4.2.3"/>
    </reaction>
</comment>
<evidence type="ECO:0000256" key="5">
    <source>
        <dbReference type="ARBA" id="ARBA00022553"/>
    </source>
</evidence>
<dbReference type="InterPro" id="IPR049022">
    <property type="entry name" value="AMG1_III"/>
</dbReference>
<evidence type="ECO:0000256" key="10">
    <source>
        <dbReference type="ARBA" id="ARBA00023316"/>
    </source>
</evidence>
<dbReference type="GeneID" id="36517983"/>
<keyword evidence="6 14" id="KW-0479">Metal-binding</keyword>
<dbReference type="InterPro" id="IPR036900">
    <property type="entry name" value="A-D-PHexomutase_C_sf"/>
</dbReference>
<evidence type="ECO:0000259" key="21">
    <source>
        <dbReference type="Pfam" id="PF21405"/>
    </source>
</evidence>
<dbReference type="FunFam" id="3.40.120.10:FF:000013">
    <property type="entry name" value="Phosphoacetylglucosamine mutase"/>
    <property type="match status" value="1"/>
</dbReference>
<feature type="active site" description="Phosphoserine intermediate" evidence="15">
    <location>
        <position position="54"/>
    </location>
</feature>
<dbReference type="EC" id="5.4.2.3" evidence="4 14"/>
<dbReference type="UniPathway" id="UPA00113">
    <property type="reaction ID" value="UER00530"/>
</dbReference>
<dbReference type="Pfam" id="PF00408">
    <property type="entry name" value="PGM_PMM_IV"/>
    <property type="match status" value="1"/>
</dbReference>
<evidence type="ECO:0000313" key="22">
    <source>
        <dbReference type="EMBL" id="PRT56615.1"/>
    </source>
</evidence>
<evidence type="ECO:0000256" key="17">
    <source>
        <dbReference type="PIRSR" id="PIRSR016408-3"/>
    </source>
</evidence>
<evidence type="ECO:0000256" key="2">
    <source>
        <dbReference type="ARBA" id="ARBA00004865"/>
    </source>
</evidence>
<dbReference type="InterPro" id="IPR016055">
    <property type="entry name" value="A-D-PHexomutase_a/b/a-I/II/III"/>
</dbReference>
<comment type="similarity">
    <text evidence="3 14">Belongs to the phosphohexose mutase family.</text>
</comment>
<organism evidence="22 23">
    <name type="scientific">Wickerhamiella sorbophila</name>
    <dbReference type="NCBI Taxonomy" id="45607"/>
    <lineage>
        <taxon>Eukaryota</taxon>
        <taxon>Fungi</taxon>
        <taxon>Dikarya</taxon>
        <taxon>Ascomycota</taxon>
        <taxon>Saccharomycotina</taxon>
        <taxon>Dipodascomycetes</taxon>
        <taxon>Dipodascales</taxon>
        <taxon>Trichomonascaceae</taxon>
        <taxon>Wickerhamiella</taxon>
    </lineage>
</organism>
<feature type="binding site" evidence="17">
    <location>
        <position position="276"/>
    </location>
    <ligand>
        <name>Mg(2+)</name>
        <dbReference type="ChEBI" id="CHEBI:18420"/>
    </ligand>
</feature>
<dbReference type="Pfam" id="PF02878">
    <property type="entry name" value="PGM_PMM_I"/>
    <property type="match status" value="2"/>
</dbReference>
<evidence type="ECO:0000256" key="3">
    <source>
        <dbReference type="ARBA" id="ARBA00010231"/>
    </source>
</evidence>
<name>A0A2T0FNR4_9ASCO</name>
<evidence type="ECO:0000256" key="8">
    <source>
        <dbReference type="ARBA" id="ARBA00023235"/>
    </source>
</evidence>
<evidence type="ECO:0000256" key="11">
    <source>
        <dbReference type="ARBA" id="ARBA00031926"/>
    </source>
</evidence>
<dbReference type="RefSeq" id="XP_024666560.1">
    <property type="nucleotide sequence ID" value="XM_024810792.1"/>
</dbReference>
<gene>
    <name evidence="22" type="ORF">B9G98_04235</name>
</gene>
<dbReference type="PIRSF" id="PIRSF016408">
    <property type="entry name" value="PAGM"/>
    <property type="match status" value="1"/>
</dbReference>
<dbReference type="CDD" id="cd03086">
    <property type="entry name" value="PGM3"/>
    <property type="match status" value="1"/>
</dbReference>
<feature type="domain" description="Alpha-D-phosphohexomutase alpha/beta/alpha" evidence="19">
    <location>
        <begin position="107"/>
        <end position="161"/>
    </location>
</feature>
<dbReference type="InterPro" id="IPR016657">
    <property type="entry name" value="PAGM"/>
</dbReference>
<dbReference type="EMBL" id="NDIQ01000022">
    <property type="protein sequence ID" value="PRT56615.1"/>
    <property type="molecule type" value="Genomic_DNA"/>
</dbReference>
<keyword evidence="23" id="KW-1185">Reference proteome</keyword>
<evidence type="ECO:0000256" key="15">
    <source>
        <dbReference type="PIRSR" id="PIRSR016408-1"/>
    </source>
</evidence>
<dbReference type="STRING" id="45607.A0A2T0FNR4"/>
<dbReference type="SUPFAM" id="SSF53738">
    <property type="entry name" value="Phosphoglucomutase, first 3 domains"/>
    <property type="match status" value="4"/>
</dbReference>
<evidence type="ECO:0000313" key="23">
    <source>
        <dbReference type="Proteomes" id="UP000238350"/>
    </source>
</evidence>
<dbReference type="InterPro" id="IPR016066">
    <property type="entry name" value="A-D-PHexomutase_CS"/>
</dbReference>
<dbReference type="InterPro" id="IPR005844">
    <property type="entry name" value="A-D-PHexomutase_a/b/a-I"/>
</dbReference>
<sequence length="526" mass="57217">MSLEAPEKHVTYGTAGFRDKAKYLPIVLYRVGLLAALRSRFLGGKTVGVMITASHNPPADNGAKLVDPLGEMLDQSWEAHATELANSQSTAEQNKLLDALYSKFGVKHDSDAKVIYARDTRESGPILVDALASALKSQNAHATNAGVLTTPQLHYLVRAINTLHMPGHESYGVPTEDGYYKKLATSYKKISTLAPNMKPVSVTVDCANGVGALKLQQLAPLLEGLVEFTIANGDVDHPEALNENCGADFVKTNQRLPANVQPVPDKLYASFDGDADRVVCYYTSNNGEFHLLDGDKIATLAASLFCEQVSNSGTKVDIGVVQTAYANGASTKYIEYELKIPVVFTPTGVKHLHHAAAKFGIGVYFEANGHGTVLFDKSTVDSLKTIDIGSPAQKQSIDILLALSDLINQTVGDAISDLLMVLVILAIRNWTPAQWDSCYSELANRLLKCNVRDRTMFTTTDAERRLVTPKELQPKLDQLMKQYPQSRTFVRASGTEDVVRVYSEAASPEAAKEIGDVVLELLKEYA</sequence>
<evidence type="ECO:0000259" key="18">
    <source>
        <dbReference type="Pfam" id="PF00408"/>
    </source>
</evidence>
<feature type="domain" description="Phosphoacetylglucosamine mutase AMG1" evidence="20">
    <location>
        <begin position="293"/>
        <end position="430"/>
    </location>
</feature>
<comment type="cofactor">
    <cofactor evidence="14 17">
        <name>Mg(2+)</name>
        <dbReference type="ChEBI" id="CHEBI:18420"/>
    </cofactor>
    <text evidence="14 17">Binds 1 Mg(2+) ion per subunit.</text>
</comment>
<evidence type="ECO:0000256" key="12">
    <source>
        <dbReference type="ARBA" id="ARBA00032065"/>
    </source>
</evidence>
<dbReference type="Pfam" id="PF21404">
    <property type="entry name" value="AMG1_III"/>
    <property type="match status" value="1"/>
</dbReference>
<dbReference type="SUPFAM" id="SSF55957">
    <property type="entry name" value="Phosphoglucomutase, C-terminal domain"/>
    <property type="match status" value="1"/>
</dbReference>
<dbReference type="GO" id="GO:0006048">
    <property type="term" value="P:UDP-N-acetylglucosamine biosynthetic process"/>
    <property type="evidence" value="ECO:0007669"/>
    <property type="project" value="UniProtKB-UniRule"/>
</dbReference>
<evidence type="ECO:0000259" key="19">
    <source>
        <dbReference type="Pfam" id="PF02878"/>
    </source>
</evidence>
<comment type="caution">
    <text evidence="22">The sequence shown here is derived from an EMBL/GenBank/DDBJ whole genome shotgun (WGS) entry which is preliminary data.</text>
</comment>
<evidence type="ECO:0000256" key="14">
    <source>
        <dbReference type="PIRNR" id="PIRNR016408"/>
    </source>
</evidence>
<feature type="binding site" evidence="17">
    <location>
        <position position="274"/>
    </location>
    <ligand>
        <name>Mg(2+)</name>
        <dbReference type="ChEBI" id="CHEBI:18420"/>
    </ligand>
</feature>
<feature type="domain" description="Alpha-D-phosphohexomutase C-terminal" evidence="18">
    <location>
        <begin position="479"/>
        <end position="519"/>
    </location>
</feature>
<feature type="binding site" evidence="16">
    <location>
        <begin position="491"/>
        <end position="495"/>
    </location>
    <ligand>
        <name>substrate</name>
    </ligand>
</feature>
<evidence type="ECO:0000256" key="9">
    <source>
        <dbReference type="ARBA" id="ARBA00023277"/>
    </source>
</evidence>
<protein>
    <recommendedName>
        <fullName evidence="4 14">Phosphoacetylglucosamine mutase</fullName>
        <shortName evidence="14">PAGM</shortName>
        <ecNumber evidence="4 14">5.4.2.3</ecNumber>
    </recommendedName>
    <alternativeName>
        <fullName evidence="12 14">Acetylglucosamine phosphomutase</fullName>
    </alternativeName>
    <alternativeName>
        <fullName evidence="11 14">N-acetylglucosamine-phosphate mutase</fullName>
    </alternativeName>
</protein>